<dbReference type="Pfam" id="PF00106">
    <property type="entry name" value="adh_short"/>
    <property type="match status" value="1"/>
</dbReference>
<keyword evidence="6" id="KW-1185">Reference proteome</keyword>
<dbReference type="NCBIfam" id="NF006073">
    <property type="entry name" value="PRK08219.1"/>
    <property type="match status" value="1"/>
</dbReference>
<keyword evidence="2" id="KW-0560">Oxidoreductase</keyword>
<evidence type="ECO:0000256" key="1">
    <source>
        <dbReference type="ARBA" id="ARBA00006484"/>
    </source>
</evidence>
<dbReference type="PRINTS" id="PR00080">
    <property type="entry name" value="SDRFAMILY"/>
</dbReference>
<dbReference type="PANTHER" id="PTHR44196:SF1">
    <property type="entry name" value="DEHYDROGENASE_REDUCTASE SDR FAMILY MEMBER 7B"/>
    <property type="match status" value="1"/>
</dbReference>
<sequence length="233" mass="24992">MSPVDRERPTALVTGATRGIGLAIARELQGDYHLLIGGRSEESTAAACAELESAEPFVADLLDDESLAAAAAALPDLDVLVHSAGISIKGSVAEVTRDQWRKAFEANLFAVADLTARALPGLRRRRGQVVAINSGSGFFTAPGNAIYSGTKFALRAFTDVLREEEREYGVRVSSVHPGKVDTDMQAEIVEHDGTTYQPELYLRPESVARAVRTVVDATEDATVEVVSVRPSRK</sequence>
<organism evidence="5 6">
    <name type="scientific">Epidermidibacterium keratini</name>
    <dbReference type="NCBI Taxonomy" id="1891644"/>
    <lineage>
        <taxon>Bacteria</taxon>
        <taxon>Bacillati</taxon>
        <taxon>Actinomycetota</taxon>
        <taxon>Actinomycetes</taxon>
        <taxon>Sporichthyales</taxon>
        <taxon>Sporichthyaceae</taxon>
        <taxon>Epidermidibacterium</taxon>
    </lineage>
</organism>
<evidence type="ECO:0000313" key="6">
    <source>
        <dbReference type="Proteomes" id="UP000463857"/>
    </source>
</evidence>
<reference evidence="5 6" key="1">
    <citation type="journal article" date="2018" name="Int. J. Syst. Evol. Microbiol.">
        <title>Epidermidibacterium keratini gen. nov., sp. nov., a member of the family Sporichthyaceae, isolated from keratin epidermis.</title>
        <authorList>
            <person name="Lee D.G."/>
            <person name="Trujillo M.E."/>
            <person name="Kang S."/>
            <person name="Nam J.J."/>
            <person name="Kim Y.J."/>
        </authorList>
    </citation>
    <scope>NUCLEOTIDE SEQUENCE [LARGE SCALE GENOMIC DNA]</scope>
    <source>
        <strain evidence="5 6">EPI-7</strain>
    </source>
</reference>
<evidence type="ECO:0000256" key="3">
    <source>
        <dbReference type="RuleBase" id="RU000363"/>
    </source>
</evidence>
<dbReference type="PANTHER" id="PTHR44196">
    <property type="entry name" value="DEHYDROGENASE/REDUCTASE SDR FAMILY MEMBER 7B"/>
    <property type="match status" value="1"/>
</dbReference>
<dbReference type="InParanoid" id="A0A7L4YJN7"/>
<dbReference type="InterPro" id="IPR002347">
    <property type="entry name" value="SDR_fam"/>
</dbReference>
<dbReference type="AlphaFoldDB" id="A0A7L4YJN7"/>
<dbReference type="PROSITE" id="PS00061">
    <property type="entry name" value="ADH_SHORT"/>
    <property type="match status" value="1"/>
</dbReference>
<dbReference type="SUPFAM" id="SSF51735">
    <property type="entry name" value="NAD(P)-binding Rossmann-fold domains"/>
    <property type="match status" value="1"/>
</dbReference>
<evidence type="ECO:0000259" key="4">
    <source>
        <dbReference type="SMART" id="SM00822"/>
    </source>
</evidence>
<protein>
    <submittedName>
        <fullName evidence="5">SDR family oxidoreductase</fullName>
    </submittedName>
</protein>
<proteinExistence type="inferred from homology"/>
<dbReference type="PRINTS" id="PR00081">
    <property type="entry name" value="GDHRDH"/>
</dbReference>
<dbReference type="InterPro" id="IPR057326">
    <property type="entry name" value="KR_dom"/>
</dbReference>
<evidence type="ECO:0000313" key="5">
    <source>
        <dbReference type="EMBL" id="QHB99028.1"/>
    </source>
</evidence>
<evidence type="ECO:0000256" key="2">
    <source>
        <dbReference type="ARBA" id="ARBA00023002"/>
    </source>
</evidence>
<dbReference type="Proteomes" id="UP000463857">
    <property type="component" value="Chromosome"/>
</dbReference>
<dbReference type="RefSeq" id="WP_159542108.1">
    <property type="nucleotide sequence ID" value="NZ_CP047156.1"/>
</dbReference>
<dbReference type="InterPro" id="IPR036291">
    <property type="entry name" value="NAD(P)-bd_dom_sf"/>
</dbReference>
<dbReference type="OrthoDB" id="158573at2"/>
<dbReference type="GO" id="GO:0016491">
    <property type="term" value="F:oxidoreductase activity"/>
    <property type="evidence" value="ECO:0007669"/>
    <property type="project" value="UniProtKB-KW"/>
</dbReference>
<comment type="similarity">
    <text evidence="1 3">Belongs to the short-chain dehydrogenases/reductases (SDR) family.</text>
</comment>
<dbReference type="InterPro" id="IPR020904">
    <property type="entry name" value="Sc_DH/Rdtase_CS"/>
</dbReference>
<dbReference type="EMBL" id="CP047156">
    <property type="protein sequence ID" value="QHB99028.1"/>
    <property type="molecule type" value="Genomic_DNA"/>
</dbReference>
<dbReference type="SMART" id="SM00822">
    <property type="entry name" value="PKS_KR"/>
    <property type="match status" value="1"/>
</dbReference>
<dbReference type="KEGG" id="eke:EK0264_01075"/>
<accession>A0A7L4YJN7</accession>
<dbReference type="GO" id="GO:0016020">
    <property type="term" value="C:membrane"/>
    <property type="evidence" value="ECO:0007669"/>
    <property type="project" value="TreeGrafter"/>
</dbReference>
<dbReference type="Gene3D" id="3.40.50.720">
    <property type="entry name" value="NAD(P)-binding Rossmann-like Domain"/>
    <property type="match status" value="1"/>
</dbReference>
<gene>
    <name evidence="5" type="ORF">EK0264_01075</name>
</gene>
<feature type="domain" description="Ketoreductase" evidence="4">
    <location>
        <begin position="9"/>
        <end position="138"/>
    </location>
</feature>
<name>A0A7L4YJN7_9ACTN</name>